<dbReference type="EMBL" id="DACQKT010000044">
    <property type="protein sequence ID" value="HAS6680339.1"/>
    <property type="molecule type" value="Genomic_DNA"/>
</dbReference>
<evidence type="ECO:0000313" key="1">
    <source>
        <dbReference type="EMBL" id="HAS6680339.1"/>
    </source>
</evidence>
<dbReference type="AlphaFoldDB" id="A0A8H9K4A0"/>
<reference evidence="1" key="1">
    <citation type="journal article" date="2018" name="Genome Biol.">
        <title>SKESA: strategic k-mer extension for scrupulous assemblies.</title>
        <authorList>
            <person name="Souvorov A."/>
            <person name="Agarwala R."/>
            <person name="Lipman D.J."/>
        </authorList>
    </citation>
    <scope>NUCLEOTIDE SEQUENCE</scope>
    <source>
        <strain evidence="1">1930</strain>
    </source>
</reference>
<sequence>MNTQYLIQDKTERYQRNADNMQCVIQFLIQETYSTITNLMVLLNYQKRQPLDRLLAKLKGLDLIKKYELKTPRGKLALWGVTDLGLAQNQQKSNGREKSFVPYRVTAKNAEHKMKVQFVQLQLQKNGWRDWENGKHEDVRKKYQVAHKPDGLVKSPSGAKIALELMQTIQTPSRYRTIFKEHIQAKKEGYWHAVFFIVESNEMKKLLENHFNKIEYIRFKESKHPFEYYRSNLYRIFTLEEVKTLQETRDQKR</sequence>
<organism evidence="1">
    <name type="scientific">Vibrio parahaemolyticus</name>
    <dbReference type="NCBI Taxonomy" id="670"/>
    <lineage>
        <taxon>Bacteria</taxon>
        <taxon>Pseudomonadati</taxon>
        <taxon>Pseudomonadota</taxon>
        <taxon>Gammaproteobacteria</taxon>
        <taxon>Vibrionales</taxon>
        <taxon>Vibrionaceae</taxon>
        <taxon>Vibrio</taxon>
    </lineage>
</organism>
<comment type="caution">
    <text evidence="1">The sequence shown here is derived from an EMBL/GenBank/DDBJ whole genome shotgun (WGS) entry which is preliminary data.</text>
</comment>
<proteinExistence type="predicted"/>
<accession>A0A8H9K4A0</accession>
<protein>
    <submittedName>
        <fullName evidence="1">Mobilization protein</fullName>
    </submittedName>
</protein>
<reference evidence="1" key="2">
    <citation type="submission" date="2019-12" db="EMBL/GenBank/DDBJ databases">
        <authorList>
            <consortium name="NCBI Pathogen Detection Project"/>
        </authorList>
    </citation>
    <scope>NUCLEOTIDE SEQUENCE</scope>
    <source>
        <strain evidence="1">1930</strain>
    </source>
</reference>
<name>A0A8H9K4A0_VIBPH</name>
<dbReference type="NCBIfam" id="NF041423">
    <property type="entry name" value="MobC_subf"/>
    <property type="match status" value="1"/>
</dbReference>
<gene>
    <name evidence="1" type="ORF">I7278_26635</name>
</gene>
<dbReference type="RefSeq" id="WP_025789262.1">
    <property type="nucleotide sequence ID" value="NZ_JAAIKH010000050.1"/>
</dbReference>
<dbReference type="Proteomes" id="UP000856022">
    <property type="component" value="Unassembled WGS sequence"/>
</dbReference>